<dbReference type="InterPro" id="IPR051257">
    <property type="entry name" value="Diverse_CBS-Domain"/>
</dbReference>
<accession>A0A1S7LPA9</accession>
<feature type="domain" description="CBS" evidence="3">
    <location>
        <begin position="203"/>
        <end position="259"/>
    </location>
</feature>
<feature type="domain" description="CBS" evidence="3">
    <location>
        <begin position="7"/>
        <end position="65"/>
    </location>
</feature>
<dbReference type="SUPFAM" id="SSF54631">
    <property type="entry name" value="CBS-domain pair"/>
    <property type="match status" value="2"/>
</dbReference>
<gene>
    <name evidence="4" type="ORF">MAGMO_3891</name>
</gene>
<dbReference type="PANTHER" id="PTHR43080:SF2">
    <property type="entry name" value="CBS DOMAIN-CONTAINING PROTEIN"/>
    <property type="match status" value="1"/>
</dbReference>
<dbReference type="InterPro" id="IPR046342">
    <property type="entry name" value="CBS_dom_sf"/>
</dbReference>
<feature type="domain" description="CBS" evidence="3">
    <location>
        <begin position="73"/>
        <end position="130"/>
    </location>
</feature>
<dbReference type="CDD" id="cd02205">
    <property type="entry name" value="CBS_pair_SF"/>
    <property type="match status" value="3"/>
</dbReference>
<dbReference type="InterPro" id="IPR000014">
    <property type="entry name" value="PAS"/>
</dbReference>
<dbReference type="InterPro" id="IPR000644">
    <property type="entry name" value="CBS_dom"/>
</dbReference>
<dbReference type="EMBL" id="LO017727">
    <property type="protein sequence ID" value="CRH08019.1"/>
    <property type="molecule type" value="Genomic_DNA"/>
</dbReference>
<proteinExistence type="predicted"/>
<dbReference type="SMART" id="SM00116">
    <property type="entry name" value="CBS"/>
    <property type="match status" value="4"/>
</dbReference>
<evidence type="ECO:0000259" key="3">
    <source>
        <dbReference type="PROSITE" id="PS51371"/>
    </source>
</evidence>
<evidence type="ECO:0000256" key="1">
    <source>
        <dbReference type="ARBA" id="ARBA00023122"/>
    </source>
</evidence>
<organism evidence="4">
    <name type="scientific">Magnetococcus massalia (strain MO-1)</name>
    <dbReference type="NCBI Taxonomy" id="451514"/>
    <lineage>
        <taxon>Bacteria</taxon>
        <taxon>Pseudomonadati</taxon>
        <taxon>Pseudomonadota</taxon>
        <taxon>Magnetococcia</taxon>
        <taxon>Magnetococcales</taxon>
        <taxon>Magnetococcaceae</taxon>
        <taxon>Magnetococcus</taxon>
    </lineage>
</organism>
<name>A0A1S7LPA9_MAGMO</name>
<dbReference type="Gene3D" id="3.10.580.10">
    <property type="entry name" value="CBS-domain"/>
    <property type="match status" value="2"/>
</dbReference>
<dbReference type="AlphaFoldDB" id="A0A1S7LPA9"/>
<evidence type="ECO:0000256" key="2">
    <source>
        <dbReference type="PROSITE-ProRule" id="PRU00703"/>
    </source>
</evidence>
<dbReference type="Pfam" id="PF00571">
    <property type="entry name" value="CBS"/>
    <property type="match status" value="4"/>
</dbReference>
<feature type="domain" description="CBS" evidence="3">
    <location>
        <begin position="139"/>
        <end position="196"/>
    </location>
</feature>
<protein>
    <recommendedName>
        <fullName evidence="3">CBS domain-containing protein</fullName>
    </recommendedName>
</protein>
<evidence type="ECO:0000313" key="4">
    <source>
        <dbReference type="EMBL" id="CRH08019.1"/>
    </source>
</evidence>
<dbReference type="CDD" id="cd00130">
    <property type="entry name" value="PAS"/>
    <property type="match status" value="1"/>
</dbReference>
<dbReference type="PANTHER" id="PTHR43080">
    <property type="entry name" value="CBS DOMAIN-CONTAINING PROTEIN CBSX3, MITOCHONDRIAL"/>
    <property type="match status" value="1"/>
</dbReference>
<sequence>MIVRDRMIRNVITLNPGMTLTEAMRSVTRQSYAAPGFAVVLDHMTLTGLVTEFDFLKWIVQGRDPDKTILGDMRTSKPHIVHEDTPVQELLDLYTRRRFRRFPVLNEEEILCGGINEKQILACLPRTELLKHYRVLDVVRKPIPMIAPGHNYRETAQKMLHWHRGCVLVVDEGILTGICSERDMMRLRLEPDWSPEIMLEDFMRPNPVFIEPRLTLDEAMDVFMKGDHRRLPICEKDGTFRGMLSMTAILNAMADSQRSHQAVLNPESVPEPGIWVNPIHNHAILAFNEKGGALMGLTEEQISAQLITADQLVKDRAFWDALYNLLIHCGEIREIEVPAITAGGESQNLLSRLRLVKTPSGEERIFWGILDEA</sequence>
<dbReference type="PROSITE" id="PS51371">
    <property type="entry name" value="CBS"/>
    <property type="match status" value="4"/>
</dbReference>
<reference evidence="4" key="1">
    <citation type="submission" date="2015-04" db="EMBL/GenBank/DDBJ databases">
        <authorList>
            <person name="Syromyatnikov M.Y."/>
            <person name="Popov V.N."/>
        </authorList>
    </citation>
    <scope>NUCLEOTIDE SEQUENCE</scope>
    <source>
        <strain evidence="4">MO-1</strain>
    </source>
</reference>
<keyword evidence="1 2" id="KW-0129">CBS domain</keyword>